<evidence type="ECO:0000256" key="1">
    <source>
        <dbReference type="SAM" id="SignalP"/>
    </source>
</evidence>
<dbReference type="STRING" id="1774969.AUC69_11665"/>
<protein>
    <submittedName>
        <fullName evidence="2">Uncharacterized protein</fullName>
    </submittedName>
</protein>
<evidence type="ECO:0000313" key="2">
    <source>
        <dbReference type="EMBL" id="ODR97738.1"/>
    </source>
</evidence>
<dbReference type="AlphaFoldDB" id="A0A1E3VW22"/>
<accession>A0A1E3VW22</accession>
<evidence type="ECO:0000313" key="3">
    <source>
        <dbReference type="Proteomes" id="UP000094472"/>
    </source>
</evidence>
<reference evidence="2 3" key="1">
    <citation type="journal article" date="2016" name="Environ. Microbiol.">
        <title>New Methyloceanibacter diversity from North Sea sediments includes methanotroph containing solely the soluble methane monooxygenase.</title>
        <authorList>
            <person name="Vekeman B."/>
            <person name="Kerckhof F.M."/>
            <person name="Cremers G."/>
            <person name="de Vos P."/>
            <person name="Vandamme P."/>
            <person name="Boon N."/>
            <person name="Op den Camp H.J."/>
            <person name="Heylen K."/>
        </authorList>
    </citation>
    <scope>NUCLEOTIDE SEQUENCE [LARGE SCALE GENOMIC DNA]</scope>
    <source>
        <strain evidence="2 3">R-67175</strain>
    </source>
</reference>
<name>A0A1E3VW22_9HYPH</name>
<feature type="chain" id="PRO_5009138830" evidence="1">
    <location>
        <begin position="29"/>
        <end position="95"/>
    </location>
</feature>
<organism evidence="2 3">
    <name type="scientific">Methyloceanibacter superfactus</name>
    <dbReference type="NCBI Taxonomy" id="1774969"/>
    <lineage>
        <taxon>Bacteria</taxon>
        <taxon>Pseudomonadati</taxon>
        <taxon>Pseudomonadota</taxon>
        <taxon>Alphaproteobacteria</taxon>
        <taxon>Hyphomicrobiales</taxon>
        <taxon>Hyphomicrobiaceae</taxon>
        <taxon>Methyloceanibacter</taxon>
    </lineage>
</organism>
<dbReference type="EMBL" id="LPWF01000025">
    <property type="protein sequence ID" value="ODR97738.1"/>
    <property type="molecule type" value="Genomic_DNA"/>
</dbReference>
<keyword evidence="3" id="KW-1185">Reference proteome</keyword>
<sequence>MVMRVSFVSLFMVFTLSFALLSIATAYSQDGCSCKGCGCKGGPGWRSPEGTCVAEAKLAAICGAPAGAPCVREAVTQVCFGKPAAIGAQDEATLQ</sequence>
<feature type="signal peptide" evidence="1">
    <location>
        <begin position="1"/>
        <end position="28"/>
    </location>
</feature>
<gene>
    <name evidence="2" type="ORF">AUC69_11665</name>
</gene>
<proteinExistence type="predicted"/>
<comment type="caution">
    <text evidence="2">The sequence shown here is derived from an EMBL/GenBank/DDBJ whole genome shotgun (WGS) entry which is preliminary data.</text>
</comment>
<dbReference type="Proteomes" id="UP000094472">
    <property type="component" value="Unassembled WGS sequence"/>
</dbReference>
<keyword evidence="1" id="KW-0732">Signal</keyword>